<dbReference type="SUPFAM" id="SSF64288">
    <property type="entry name" value="Chorismate lyase-like"/>
    <property type="match status" value="1"/>
</dbReference>
<protein>
    <submittedName>
        <fullName evidence="2">UTRA domain-containing protein</fullName>
    </submittedName>
</protein>
<organism evidence="2 3">
    <name type="scientific">Sinorhizobium garamanticum</name>
    <dbReference type="NCBI Taxonomy" id="680247"/>
    <lineage>
        <taxon>Bacteria</taxon>
        <taxon>Pseudomonadati</taxon>
        <taxon>Pseudomonadota</taxon>
        <taxon>Alphaproteobacteria</taxon>
        <taxon>Hyphomicrobiales</taxon>
        <taxon>Rhizobiaceae</taxon>
        <taxon>Sinorhizobium/Ensifer group</taxon>
        <taxon>Sinorhizobium</taxon>
    </lineage>
</organism>
<evidence type="ECO:0000313" key="2">
    <source>
        <dbReference type="EMBL" id="WEX87772.1"/>
    </source>
</evidence>
<dbReference type="InterPro" id="IPR011663">
    <property type="entry name" value="UTRA"/>
</dbReference>
<dbReference type="Gene3D" id="3.40.1410.10">
    <property type="entry name" value="Chorismate lyase-like"/>
    <property type="match status" value="1"/>
</dbReference>
<reference evidence="2 3" key="1">
    <citation type="submission" date="2023-03" db="EMBL/GenBank/DDBJ databases">
        <authorList>
            <person name="Kaur S."/>
            <person name="Espinosa-Saiz D."/>
            <person name="Velazquez E."/>
            <person name="Menendez E."/>
            <person name="diCenzo G.C."/>
        </authorList>
    </citation>
    <scope>NUCLEOTIDE SEQUENCE [LARGE SCALE GENOMIC DNA]</scope>
    <source>
        <strain evidence="2 3">LMG 24692</strain>
    </source>
</reference>
<accession>A0ABY8DBU6</accession>
<gene>
    <name evidence="2" type="ORF">PZN02_000201</name>
</gene>
<proteinExistence type="predicted"/>
<dbReference type="Proteomes" id="UP001229355">
    <property type="component" value="Chromosome 1"/>
</dbReference>
<evidence type="ECO:0000313" key="3">
    <source>
        <dbReference type="Proteomes" id="UP001229355"/>
    </source>
</evidence>
<sequence>MSRFDARLASGARIFHSIMVHFESGLPIQIEDRFVNPAICPRYRDFRAITPNAYLTAIAPTTRADR</sequence>
<name>A0ABY8DBU6_9HYPH</name>
<dbReference type="EMBL" id="CP120373">
    <property type="protein sequence ID" value="WEX87772.1"/>
    <property type="molecule type" value="Genomic_DNA"/>
</dbReference>
<dbReference type="Pfam" id="PF07702">
    <property type="entry name" value="UTRA"/>
    <property type="match status" value="1"/>
</dbReference>
<keyword evidence="3" id="KW-1185">Reference proteome</keyword>
<dbReference type="InterPro" id="IPR028978">
    <property type="entry name" value="Chorismate_lyase_/UTRA_dom_sf"/>
</dbReference>
<feature type="domain" description="UbiC transcription regulator-associated" evidence="1">
    <location>
        <begin position="7"/>
        <end position="64"/>
    </location>
</feature>
<evidence type="ECO:0000259" key="1">
    <source>
        <dbReference type="Pfam" id="PF07702"/>
    </source>
</evidence>